<evidence type="ECO:0000313" key="5">
    <source>
        <dbReference type="EMBL" id="KAE9240793.1"/>
    </source>
</evidence>
<evidence type="ECO:0000313" key="6">
    <source>
        <dbReference type="EMBL" id="KAE9241232.1"/>
    </source>
</evidence>
<dbReference type="Proteomes" id="UP000486351">
    <property type="component" value="Unassembled WGS sequence"/>
</dbReference>
<dbReference type="EMBL" id="QXGB01000932">
    <property type="protein sequence ID" value="KAE9200820.1"/>
    <property type="molecule type" value="Genomic_DNA"/>
</dbReference>
<keyword evidence="10" id="KW-1185">Reference proteome</keyword>
<evidence type="ECO:0000313" key="8">
    <source>
        <dbReference type="EMBL" id="KAE9345183.1"/>
    </source>
</evidence>
<dbReference type="EMBL" id="QXGD01000399">
    <property type="protein sequence ID" value="KAE9240793.1"/>
    <property type="molecule type" value="Genomic_DNA"/>
</dbReference>
<dbReference type="Proteomes" id="UP000437068">
    <property type="component" value="Unassembled WGS sequence"/>
</dbReference>
<evidence type="ECO:0000313" key="11">
    <source>
        <dbReference type="Proteomes" id="UP000437068"/>
    </source>
</evidence>
<dbReference type="Proteomes" id="UP000429523">
    <property type="component" value="Unassembled WGS sequence"/>
</dbReference>
<evidence type="ECO:0000313" key="15">
    <source>
        <dbReference type="Proteomes" id="UP000476176"/>
    </source>
</evidence>
<dbReference type="Proteomes" id="UP000440367">
    <property type="component" value="Unassembled WGS sequence"/>
</dbReference>
<evidence type="ECO:0000313" key="1">
    <source>
        <dbReference type="EMBL" id="KAE8940885.1"/>
    </source>
</evidence>
<dbReference type="EMBL" id="QXGA01000870">
    <property type="protein sequence ID" value="KAE9137739.1"/>
    <property type="molecule type" value="Genomic_DNA"/>
</dbReference>
<evidence type="ECO:0000313" key="7">
    <source>
        <dbReference type="EMBL" id="KAE9308701.1"/>
    </source>
</evidence>
<evidence type="ECO:0000313" key="2">
    <source>
        <dbReference type="EMBL" id="KAE9112898.1"/>
    </source>
</evidence>
<proteinExistence type="predicted"/>
<dbReference type="EMBL" id="QXFZ01000533">
    <property type="protein sequence ID" value="KAE9112898.1"/>
    <property type="molecule type" value="Genomic_DNA"/>
</dbReference>
<evidence type="ECO:0000313" key="9">
    <source>
        <dbReference type="Proteomes" id="UP000429523"/>
    </source>
</evidence>
<organism evidence="1 9">
    <name type="scientific">Phytophthora fragariae</name>
    <dbReference type="NCBI Taxonomy" id="53985"/>
    <lineage>
        <taxon>Eukaryota</taxon>
        <taxon>Sar</taxon>
        <taxon>Stramenopiles</taxon>
        <taxon>Oomycota</taxon>
        <taxon>Peronosporomycetes</taxon>
        <taxon>Peronosporales</taxon>
        <taxon>Peronosporaceae</taxon>
        <taxon>Phytophthora</taxon>
    </lineage>
</organism>
<evidence type="ECO:0000313" key="16">
    <source>
        <dbReference type="Proteomes" id="UP000486351"/>
    </source>
</evidence>
<evidence type="ECO:0000313" key="10">
    <source>
        <dbReference type="Proteomes" id="UP000433483"/>
    </source>
</evidence>
<evidence type="ECO:0000313" key="13">
    <source>
        <dbReference type="Proteomes" id="UP000440732"/>
    </source>
</evidence>
<dbReference type="Proteomes" id="UP000433483">
    <property type="component" value="Unassembled WGS sequence"/>
</dbReference>
<accession>A0A6A3F505</accession>
<reference evidence="9 10" key="1">
    <citation type="submission" date="2018-08" db="EMBL/GenBank/DDBJ databases">
        <title>Genomic investigation of the strawberry pathogen Phytophthora fragariae indicates pathogenicity is determined by transcriptional variation in three key races.</title>
        <authorList>
            <person name="Adams T.M."/>
            <person name="Armitage A.D."/>
            <person name="Sobczyk M.K."/>
            <person name="Bates H.J."/>
            <person name="Dunwell J.M."/>
            <person name="Nellist C.F."/>
            <person name="Harrison R.J."/>
        </authorList>
    </citation>
    <scope>NUCLEOTIDE SEQUENCE [LARGE SCALE GENOMIC DNA]</scope>
    <source>
        <strain evidence="7 11">A4</strain>
        <strain evidence="5 12">BC-1</strain>
        <strain evidence="6 15">BC-23</strain>
        <strain evidence="4 10">NOV-27</strain>
        <strain evidence="3 13">NOV-5</strain>
        <strain evidence="2 14">NOV-71</strain>
        <strain evidence="8 16">NOV-77</strain>
        <strain evidence="1 9">NOV-9</strain>
    </source>
</reference>
<gene>
    <name evidence="7" type="ORF">PF001_g11041</name>
    <name evidence="5" type="ORF">PF002_g9597</name>
    <name evidence="6" type="ORF">PF004_g7144</name>
    <name evidence="4" type="ORF">PF005_g15196</name>
    <name evidence="3" type="ORF">PF006_g14099</name>
    <name evidence="2" type="ORF">PF007_g10927</name>
    <name evidence="8" type="ORF">PF008_g8887</name>
    <name evidence="1" type="ORF">PF009_g9311</name>
</gene>
<dbReference type="Proteomes" id="UP000441208">
    <property type="component" value="Unassembled WGS sequence"/>
</dbReference>
<dbReference type="EMBL" id="QXGC01000303">
    <property type="protein sequence ID" value="KAE9241232.1"/>
    <property type="molecule type" value="Genomic_DNA"/>
</dbReference>
<sequence>MPLNPARYLSHFLVPGALALRIGTATLVYFTPCVHCNATVARNNCARRNAVSRGLQIGLTWLKYAIRTCN</sequence>
<dbReference type="Proteomes" id="UP000476176">
    <property type="component" value="Unassembled WGS sequence"/>
</dbReference>
<comment type="caution">
    <text evidence="1">The sequence shown here is derived from an EMBL/GenBank/DDBJ whole genome shotgun (WGS) entry which is preliminary data.</text>
</comment>
<name>A0A6A3F505_9STRA</name>
<dbReference type="EMBL" id="QXGF01000396">
    <property type="protein sequence ID" value="KAE8940885.1"/>
    <property type="molecule type" value="Genomic_DNA"/>
</dbReference>
<evidence type="ECO:0000313" key="3">
    <source>
        <dbReference type="EMBL" id="KAE9137739.1"/>
    </source>
</evidence>
<dbReference type="EMBL" id="QXGE01000571">
    <property type="protein sequence ID" value="KAE9308701.1"/>
    <property type="molecule type" value="Genomic_DNA"/>
</dbReference>
<dbReference type="Proteomes" id="UP000440732">
    <property type="component" value="Unassembled WGS sequence"/>
</dbReference>
<evidence type="ECO:0000313" key="12">
    <source>
        <dbReference type="Proteomes" id="UP000440367"/>
    </source>
</evidence>
<protein>
    <submittedName>
        <fullName evidence="1">Uncharacterized protein</fullName>
    </submittedName>
</protein>
<evidence type="ECO:0000313" key="14">
    <source>
        <dbReference type="Proteomes" id="UP000441208"/>
    </source>
</evidence>
<dbReference type="EMBL" id="QXFY01000410">
    <property type="protein sequence ID" value="KAE9345183.1"/>
    <property type="molecule type" value="Genomic_DNA"/>
</dbReference>
<dbReference type="AlphaFoldDB" id="A0A6A3F505"/>
<dbReference type="OrthoDB" id="10279547at2759"/>
<evidence type="ECO:0000313" key="4">
    <source>
        <dbReference type="EMBL" id="KAE9200820.1"/>
    </source>
</evidence>